<name>A0A6C2UL67_9BACT</name>
<dbReference type="Pfam" id="PF13439">
    <property type="entry name" value="Glyco_transf_4"/>
    <property type="match status" value="1"/>
</dbReference>
<reference evidence="3 4" key="1">
    <citation type="submission" date="2019-04" db="EMBL/GenBank/DDBJ databases">
        <authorList>
            <person name="Van Vliet M D."/>
        </authorList>
    </citation>
    <scope>NUCLEOTIDE SEQUENCE [LARGE SCALE GENOMIC DNA]</scope>
    <source>
        <strain evidence="3 4">F21</strain>
    </source>
</reference>
<dbReference type="Pfam" id="PF00534">
    <property type="entry name" value="Glycos_transf_1"/>
    <property type="match status" value="1"/>
</dbReference>
<sequence>MKITQIMLGKGFGGAERSFVDTALALAARGHEVQAICHRDFVKRGLLENVPGLTLETIKAGGEYDFMAPRRIANLIRAFEPSIVHTQLKRAAWHGGRGAHRAGVPVVSKLHNYVKLERYRYVHTLIGTTEDQRRHALKLNWPEDRVTVIPNFSRVPPVAEARTPEARPLRLLTYGRCVHKKGFDVLLQALKKLIDGGVEAELLIGGSGPELDALQALSVKLGLAGRVNLGVWIDDVGQALDEADVFVLPSRDEPFGIVMLEAMARGLPIVTTRTQGPVQVLTDETAYFADIDSVETLVAGLRQAAAHPEDARQKAAAALELYRTTYHEDAVLPRFEALYESVSSR</sequence>
<dbReference type="Proteomes" id="UP000346198">
    <property type="component" value="Unassembled WGS sequence"/>
</dbReference>
<feature type="domain" description="Glycosyltransferase subfamily 4-like N-terminal" evidence="2">
    <location>
        <begin position="12"/>
        <end position="151"/>
    </location>
</feature>
<dbReference type="RefSeq" id="WP_222846332.1">
    <property type="nucleotide sequence ID" value="NZ_CAAHFH010000002.1"/>
</dbReference>
<protein>
    <submittedName>
        <fullName evidence="3">N-acetyl-alpha-D-glucosaminyl L-malate synthase</fullName>
    </submittedName>
</protein>
<evidence type="ECO:0000313" key="4">
    <source>
        <dbReference type="Proteomes" id="UP000346198"/>
    </source>
</evidence>
<feature type="domain" description="Glycosyl transferase family 1" evidence="1">
    <location>
        <begin position="168"/>
        <end position="313"/>
    </location>
</feature>
<evidence type="ECO:0000259" key="2">
    <source>
        <dbReference type="Pfam" id="PF13439"/>
    </source>
</evidence>
<keyword evidence="4" id="KW-1185">Reference proteome</keyword>
<dbReference type="PANTHER" id="PTHR12526">
    <property type="entry name" value="GLYCOSYLTRANSFERASE"/>
    <property type="match status" value="1"/>
</dbReference>
<dbReference type="Gene3D" id="3.40.50.2000">
    <property type="entry name" value="Glycogen Phosphorylase B"/>
    <property type="match status" value="2"/>
</dbReference>
<evidence type="ECO:0000313" key="3">
    <source>
        <dbReference type="EMBL" id="VGO20982.1"/>
    </source>
</evidence>
<dbReference type="PANTHER" id="PTHR12526:SF637">
    <property type="entry name" value="GLYCOSYLTRANSFERASE EPSF-RELATED"/>
    <property type="match status" value="1"/>
</dbReference>
<dbReference type="InterPro" id="IPR028098">
    <property type="entry name" value="Glyco_trans_4-like_N"/>
</dbReference>
<dbReference type="InterPro" id="IPR001296">
    <property type="entry name" value="Glyco_trans_1"/>
</dbReference>
<organism evidence="3 4">
    <name type="scientific">Pontiella sulfatireligans</name>
    <dbReference type="NCBI Taxonomy" id="2750658"/>
    <lineage>
        <taxon>Bacteria</taxon>
        <taxon>Pseudomonadati</taxon>
        <taxon>Kiritimatiellota</taxon>
        <taxon>Kiritimatiellia</taxon>
        <taxon>Kiritimatiellales</taxon>
        <taxon>Pontiellaceae</taxon>
        <taxon>Pontiella</taxon>
    </lineage>
</organism>
<dbReference type="CDD" id="cd03811">
    <property type="entry name" value="GT4_GT28_WabH-like"/>
    <property type="match status" value="1"/>
</dbReference>
<dbReference type="EMBL" id="CAAHFH010000002">
    <property type="protein sequence ID" value="VGO20982.1"/>
    <property type="molecule type" value="Genomic_DNA"/>
</dbReference>
<dbReference type="AlphaFoldDB" id="A0A6C2UL67"/>
<gene>
    <name evidence="3" type="primary">bshA_4</name>
    <name evidence="3" type="ORF">SCARR_03051</name>
</gene>
<evidence type="ECO:0000259" key="1">
    <source>
        <dbReference type="Pfam" id="PF00534"/>
    </source>
</evidence>
<dbReference type="SUPFAM" id="SSF53756">
    <property type="entry name" value="UDP-Glycosyltransferase/glycogen phosphorylase"/>
    <property type="match status" value="1"/>
</dbReference>
<proteinExistence type="predicted"/>
<accession>A0A6C2UL67</accession>
<dbReference type="GO" id="GO:0016757">
    <property type="term" value="F:glycosyltransferase activity"/>
    <property type="evidence" value="ECO:0007669"/>
    <property type="project" value="InterPro"/>
</dbReference>